<dbReference type="PRINTS" id="PR00080">
    <property type="entry name" value="SDRFAMILY"/>
</dbReference>
<evidence type="ECO:0000256" key="6">
    <source>
        <dbReference type="ARBA" id="ARBA00023002"/>
    </source>
</evidence>
<evidence type="ECO:0000256" key="12">
    <source>
        <dbReference type="RuleBase" id="RU000363"/>
    </source>
</evidence>
<dbReference type="SUPFAM" id="SSF51735">
    <property type="entry name" value="NAD(P)-binding Rossmann-fold domains"/>
    <property type="match status" value="1"/>
</dbReference>
<name>A0A2G9UYH6_TELCI</name>
<reference evidence="13 14" key="1">
    <citation type="submission" date="2015-09" db="EMBL/GenBank/DDBJ databases">
        <title>Draft genome of the parasitic nematode Teladorsagia circumcincta isolate WARC Sus (inbred).</title>
        <authorList>
            <person name="Mitreva M."/>
        </authorList>
    </citation>
    <scope>NUCLEOTIDE SEQUENCE [LARGE SCALE GENOMIC DNA]</scope>
    <source>
        <strain evidence="13 14">S</strain>
    </source>
</reference>
<keyword evidence="4" id="KW-0521">NADP</keyword>
<comment type="subcellular location">
    <subcellularLocation>
        <location evidence="1">Membrane</location>
        <topology evidence="1">Multi-pass membrane protein</topology>
    </subcellularLocation>
</comment>
<keyword evidence="6" id="KW-0560">Oxidoreductase</keyword>
<dbReference type="Proteomes" id="UP000230423">
    <property type="component" value="Unassembled WGS sequence"/>
</dbReference>
<dbReference type="GO" id="GO:0016020">
    <property type="term" value="C:membrane"/>
    <property type="evidence" value="ECO:0007669"/>
    <property type="project" value="UniProtKB-SubCell"/>
</dbReference>
<comment type="similarity">
    <text evidence="2 12">Belongs to the short-chain dehydrogenases/reductases (SDR) family.</text>
</comment>
<dbReference type="PRINTS" id="PR00081">
    <property type="entry name" value="GDHRDH"/>
</dbReference>
<evidence type="ECO:0000256" key="10">
    <source>
        <dbReference type="ARBA" id="ARBA00068717"/>
    </source>
</evidence>
<protein>
    <recommendedName>
        <fullName evidence="10">Short-chain dehydrogenase/reductase 3</fullName>
    </recommendedName>
    <alternativeName>
        <fullName evidence="11">Retinal short-chain dehydrogenase/reductase 1</fullName>
    </alternativeName>
</protein>
<evidence type="ECO:0000256" key="9">
    <source>
        <dbReference type="ARBA" id="ARBA00059620"/>
    </source>
</evidence>
<accession>A0A2G9UYH6</accession>
<evidence type="ECO:0000256" key="5">
    <source>
        <dbReference type="ARBA" id="ARBA00022989"/>
    </source>
</evidence>
<dbReference type="AlphaFoldDB" id="A0A2G9UYH6"/>
<dbReference type="InterPro" id="IPR002347">
    <property type="entry name" value="SDR_fam"/>
</dbReference>
<dbReference type="InterPro" id="IPR036291">
    <property type="entry name" value="NAD(P)-bd_dom_sf"/>
</dbReference>
<evidence type="ECO:0000256" key="4">
    <source>
        <dbReference type="ARBA" id="ARBA00022857"/>
    </source>
</evidence>
<dbReference type="GO" id="GO:0052650">
    <property type="term" value="F:all-trans-retinol dehydrogenase (NADP+) activity"/>
    <property type="evidence" value="ECO:0007669"/>
    <property type="project" value="UniProtKB-ARBA"/>
</dbReference>
<evidence type="ECO:0000256" key="11">
    <source>
        <dbReference type="ARBA" id="ARBA00082544"/>
    </source>
</evidence>
<dbReference type="Gene3D" id="3.40.50.720">
    <property type="entry name" value="NAD(P)-binding Rossmann-like Domain"/>
    <property type="match status" value="1"/>
</dbReference>
<dbReference type="Pfam" id="PF00106">
    <property type="entry name" value="adh_short"/>
    <property type="match status" value="1"/>
</dbReference>
<keyword evidence="3" id="KW-0812">Transmembrane</keyword>
<evidence type="ECO:0000256" key="8">
    <source>
        <dbReference type="ARBA" id="ARBA00023136"/>
    </source>
</evidence>
<keyword evidence="7" id="KW-0443">Lipid metabolism</keyword>
<evidence type="ECO:0000256" key="2">
    <source>
        <dbReference type="ARBA" id="ARBA00006484"/>
    </source>
</evidence>
<comment type="function">
    <text evidence="9">Catalyzes the reduction of all-trans-retinal to all-trans-retinol in the presence of NADPH.</text>
</comment>
<dbReference type="GO" id="GO:0005811">
    <property type="term" value="C:lipid droplet"/>
    <property type="evidence" value="ECO:0007669"/>
    <property type="project" value="TreeGrafter"/>
</dbReference>
<keyword evidence="14" id="KW-1185">Reference proteome</keyword>
<evidence type="ECO:0000313" key="13">
    <source>
        <dbReference type="EMBL" id="PIO75287.1"/>
    </source>
</evidence>
<evidence type="ECO:0000256" key="1">
    <source>
        <dbReference type="ARBA" id="ARBA00004141"/>
    </source>
</evidence>
<gene>
    <name evidence="13" type="ORF">TELCIR_02673</name>
</gene>
<sequence length="197" mass="21911">MVLVVLITGSGNGLGRLIALNFATTGCKLVLWDIDEQGNAETKRQCENLGCDAYVFRVDVSQKHEIYEAADRVITKIGFVDIVINNAGIIRDFGDFLSKSDDSIEKTIQVNMLSHMWMAKVFLPHMIERDTGHIVCVCSLAGIVGARDLVDYTASKFGAFGFQEALENETYLKRKRNIQFTTICPSFMQTGLFTDIA</sequence>
<dbReference type="OrthoDB" id="10253736at2759"/>
<keyword evidence="8" id="KW-0472">Membrane</keyword>
<dbReference type="PANTHER" id="PTHR24322">
    <property type="entry name" value="PKSB"/>
    <property type="match status" value="1"/>
</dbReference>
<dbReference type="CDD" id="cd05339">
    <property type="entry name" value="17beta-HSDXI-like_SDR_c"/>
    <property type="match status" value="1"/>
</dbReference>
<evidence type="ECO:0000256" key="7">
    <source>
        <dbReference type="ARBA" id="ARBA00023098"/>
    </source>
</evidence>
<proteinExistence type="inferred from homology"/>
<dbReference type="FunFam" id="3.40.50.720:FF:000131">
    <property type="entry name" value="Short-chain dehydrogenase/reductase 3"/>
    <property type="match status" value="1"/>
</dbReference>
<organism evidence="13 14">
    <name type="scientific">Teladorsagia circumcincta</name>
    <name type="common">Brown stomach worm</name>
    <name type="synonym">Ostertagia circumcincta</name>
    <dbReference type="NCBI Taxonomy" id="45464"/>
    <lineage>
        <taxon>Eukaryota</taxon>
        <taxon>Metazoa</taxon>
        <taxon>Ecdysozoa</taxon>
        <taxon>Nematoda</taxon>
        <taxon>Chromadorea</taxon>
        <taxon>Rhabditida</taxon>
        <taxon>Rhabditina</taxon>
        <taxon>Rhabditomorpha</taxon>
        <taxon>Strongyloidea</taxon>
        <taxon>Trichostrongylidae</taxon>
        <taxon>Teladorsagia</taxon>
    </lineage>
</organism>
<dbReference type="PANTHER" id="PTHR24322:SF742">
    <property type="entry name" value="PROTEIN DHS-3"/>
    <property type="match status" value="1"/>
</dbReference>
<keyword evidence="5" id="KW-1133">Transmembrane helix</keyword>
<dbReference type="EMBL" id="KZ345157">
    <property type="protein sequence ID" value="PIO75287.1"/>
    <property type="molecule type" value="Genomic_DNA"/>
</dbReference>
<evidence type="ECO:0000256" key="3">
    <source>
        <dbReference type="ARBA" id="ARBA00022692"/>
    </source>
</evidence>
<evidence type="ECO:0000313" key="14">
    <source>
        <dbReference type="Proteomes" id="UP000230423"/>
    </source>
</evidence>